<proteinExistence type="predicted"/>
<reference evidence="4" key="1">
    <citation type="journal article" date="2019" name="Int. J. Syst. Evol. Microbiol.">
        <title>The Global Catalogue of Microorganisms (GCM) 10K type strain sequencing project: providing services to taxonomists for standard genome sequencing and annotation.</title>
        <authorList>
            <consortium name="The Broad Institute Genomics Platform"/>
            <consortium name="The Broad Institute Genome Sequencing Center for Infectious Disease"/>
            <person name="Wu L."/>
            <person name="Ma J."/>
        </authorList>
    </citation>
    <scope>NUCLEOTIDE SEQUENCE [LARGE SCALE GENOMIC DNA]</scope>
    <source>
        <strain evidence="4">JCM 17137</strain>
    </source>
</reference>
<dbReference type="Proteomes" id="UP001500908">
    <property type="component" value="Unassembled WGS sequence"/>
</dbReference>
<organism evidence="3 4">
    <name type="scientific">Salinactinospora qingdaonensis</name>
    <dbReference type="NCBI Taxonomy" id="702744"/>
    <lineage>
        <taxon>Bacteria</taxon>
        <taxon>Bacillati</taxon>
        <taxon>Actinomycetota</taxon>
        <taxon>Actinomycetes</taxon>
        <taxon>Streptosporangiales</taxon>
        <taxon>Nocardiopsidaceae</taxon>
        <taxon>Salinactinospora</taxon>
    </lineage>
</organism>
<dbReference type="Pfam" id="PF21068">
    <property type="entry name" value="ATPgraspMvdD"/>
    <property type="match status" value="1"/>
</dbReference>
<feature type="region of interest" description="Disordered" evidence="1">
    <location>
        <begin position="321"/>
        <end position="346"/>
    </location>
</feature>
<feature type="compositionally biased region" description="Basic residues" evidence="1">
    <location>
        <begin position="333"/>
        <end position="346"/>
    </location>
</feature>
<keyword evidence="4" id="KW-1185">Reference proteome</keyword>
<comment type="caution">
    <text evidence="3">The sequence shown here is derived from an EMBL/GenBank/DDBJ whole genome shotgun (WGS) entry which is preliminary data.</text>
</comment>
<dbReference type="Gene3D" id="3.30.470.20">
    <property type="entry name" value="ATP-grasp fold, B domain"/>
    <property type="match status" value="1"/>
</dbReference>
<dbReference type="RefSeq" id="WP_344967459.1">
    <property type="nucleotide sequence ID" value="NZ_BAABDD010000003.1"/>
</dbReference>
<name>A0ABP7F5F9_9ACTN</name>
<protein>
    <submittedName>
        <fullName evidence="3">ATP-grasp ribosomal peptide maturase</fullName>
    </submittedName>
</protein>
<evidence type="ECO:0000313" key="4">
    <source>
        <dbReference type="Proteomes" id="UP001500908"/>
    </source>
</evidence>
<evidence type="ECO:0000313" key="3">
    <source>
        <dbReference type="EMBL" id="GAA3729987.1"/>
    </source>
</evidence>
<evidence type="ECO:0000256" key="1">
    <source>
        <dbReference type="SAM" id="MobiDB-lite"/>
    </source>
</evidence>
<feature type="domain" description="MvdD-like pre-ATP grasp" evidence="2">
    <location>
        <begin position="22"/>
        <end position="110"/>
    </location>
</feature>
<dbReference type="InterPro" id="IPR048936">
    <property type="entry name" value="MvdD-like_ATPgrasp"/>
</dbReference>
<sequence length="346" mass="37165">MSETTLLLAPLDDGEAMRGGQVLKARNRSVAWLDTAWFPTQVSVDAELGLDGWHGRIVTPAATIDLASIGAVYYRQPSPFELPVMSEPERRFAVAEARFGIGGILASLPVRWAPASPGRAADAEYKPLELAAAARAGMSVPATWLGNAPQPAAAFIDHQPNGAVSKALIHKVVSEQGQVKLLYTSTVASADIDARVATTMHHFQQRITAARDVRALATATGCEAVEITTRDSSRPLDYRACYDRLHYARTTLAADVIHRLQRLLAALGLSMGVVDLAVGQEGTTWYYEINPGGRWAWLEEETGAPVAALVADIYASEMGDDRSRTAVAPPGPRARRAHRCGPHALA</sequence>
<gene>
    <name evidence="3" type="primary">tgmB_1</name>
    <name evidence="3" type="ORF">GCM10022402_08330</name>
</gene>
<accession>A0ABP7F5F9</accession>
<evidence type="ECO:0000259" key="2">
    <source>
        <dbReference type="Pfam" id="PF21068"/>
    </source>
</evidence>
<dbReference type="EMBL" id="BAABDD010000003">
    <property type="protein sequence ID" value="GAA3729987.1"/>
    <property type="molecule type" value="Genomic_DNA"/>
</dbReference>
<dbReference type="SUPFAM" id="SSF56059">
    <property type="entry name" value="Glutathione synthetase ATP-binding domain-like"/>
    <property type="match status" value="1"/>
</dbReference>